<dbReference type="Gene3D" id="3.40.50.620">
    <property type="entry name" value="HUPs"/>
    <property type="match status" value="2"/>
</dbReference>
<dbReference type="RefSeq" id="WP_157364755.1">
    <property type="nucleotide sequence ID" value="NZ_WOWS01000007.1"/>
</dbReference>
<dbReference type="Proteomes" id="UP000478208">
    <property type="component" value="Unassembled WGS sequence"/>
</dbReference>
<dbReference type="SUPFAM" id="SSF52402">
    <property type="entry name" value="Adenine nucleotide alpha hydrolases-like"/>
    <property type="match status" value="2"/>
</dbReference>
<evidence type="ECO:0000256" key="1">
    <source>
        <dbReference type="ARBA" id="ARBA00008791"/>
    </source>
</evidence>
<dbReference type="Pfam" id="PF00582">
    <property type="entry name" value="Usp"/>
    <property type="match status" value="1"/>
</dbReference>
<sequence>MKQILLLTDFSENSTNAIQFALELLKDYQCNFFVLHVQKTKGYISDDLVMGGGQNLYDSVLKTSKNKLTKLVNTIETKFGKANFKFKSLIDFDSLTEAINQVIASKAIDLIVMGNNGVTGAAERIFGSNTINVIRNVNCPTLVIPEGFTFTTVSELLLPLELEDTLNSTAFSELVSFTSKFFKRIHLLRLNPNEDSQTHLNTDKNYINSLTNTLQFTYHLIKGVPTEYAVQSYVQIHNIDMISLLVQKKTFFERFFTGSKTSKISNKLRVPLLVFHV</sequence>
<evidence type="ECO:0000313" key="4">
    <source>
        <dbReference type="Proteomes" id="UP000478208"/>
    </source>
</evidence>
<name>A0A6L6UBF6_9FLAO</name>
<dbReference type="EMBL" id="WOWS01000007">
    <property type="protein sequence ID" value="MUU79695.1"/>
    <property type="molecule type" value="Genomic_DNA"/>
</dbReference>
<dbReference type="CDD" id="cd00293">
    <property type="entry name" value="USP-like"/>
    <property type="match status" value="1"/>
</dbReference>
<dbReference type="AlphaFoldDB" id="A0A6L6UBF6"/>
<organism evidence="3 4">
    <name type="scientific">Winogradskyella endarachnes</name>
    <dbReference type="NCBI Taxonomy" id="2681965"/>
    <lineage>
        <taxon>Bacteria</taxon>
        <taxon>Pseudomonadati</taxon>
        <taxon>Bacteroidota</taxon>
        <taxon>Flavobacteriia</taxon>
        <taxon>Flavobacteriales</taxon>
        <taxon>Flavobacteriaceae</taxon>
        <taxon>Winogradskyella</taxon>
    </lineage>
</organism>
<feature type="domain" description="UspA" evidence="2">
    <location>
        <begin position="1"/>
        <end position="145"/>
    </location>
</feature>
<reference evidence="3 4" key="1">
    <citation type="submission" date="2019-12" db="EMBL/GenBank/DDBJ databases">
        <authorList>
            <person name="Li J."/>
        </authorList>
    </citation>
    <scope>NUCLEOTIDE SEQUENCE [LARGE SCALE GENOMIC DNA]</scope>
    <source>
        <strain evidence="3 4">HL2-2</strain>
    </source>
</reference>
<dbReference type="InterPro" id="IPR014729">
    <property type="entry name" value="Rossmann-like_a/b/a_fold"/>
</dbReference>
<accession>A0A6L6UBF6</accession>
<dbReference type="PANTHER" id="PTHR46268:SF6">
    <property type="entry name" value="UNIVERSAL STRESS PROTEIN UP12"/>
    <property type="match status" value="1"/>
</dbReference>
<dbReference type="PRINTS" id="PR01438">
    <property type="entry name" value="UNVRSLSTRESS"/>
</dbReference>
<keyword evidence="4" id="KW-1185">Reference proteome</keyword>
<protein>
    <submittedName>
        <fullName evidence="3">Universal stress protein</fullName>
    </submittedName>
</protein>
<dbReference type="InterPro" id="IPR006016">
    <property type="entry name" value="UspA"/>
</dbReference>
<comment type="caution">
    <text evidence="3">The sequence shown here is derived from an EMBL/GenBank/DDBJ whole genome shotgun (WGS) entry which is preliminary data.</text>
</comment>
<dbReference type="PANTHER" id="PTHR46268">
    <property type="entry name" value="STRESS RESPONSE PROTEIN NHAX"/>
    <property type="match status" value="1"/>
</dbReference>
<gene>
    <name evidence="3" type="ORF">GN138_14685</name>
</gene>
<dbReference type="InterPro" id="IPR006015">
    <property type="entry name" value="Universal_stress_UspA"/>
</dbReference>
<evidence type="ECO:0000313" key="3">
    <source>
        <dbReference type="EMBL" id="MUU79695.1"/>
    </source>
</evidence>
<proteinExistence type="inferred from homology"/>
<evidence type="ECO:0000259" key="2">
    <source>
        <dbReference type="Pfam" id="PF00582"/>
    </source>
</evidence>
<comment type="similarity">
    <text evidence="1">Belongs to the universal stress protein A family.</text>
</comment>